<evidence type="ECO:0000256" key="1">
    <source>
        <dbReference type="ARBA" id="ARBA00004141"/>
    </source>
</evidence>
<reference evidence="7 8" key="1">
    <citation type="submission" date="2020-03" db="EMBL/GenBank/DDBJ databases">
        <title>Isolation and identification of active actinomycetes.</title>
        <authorList>
            <person name="Sun X."/>
        </authorList>
    </citation>
    <scope>NUCLEOTIDE SEQUENCE [LARGE SCALE GENOMIC DNA]</scope>
    <source>
        <strain evidence="7 8">NEAU-D13</strain>
    </source>
</reference>
<sequence length="247" mass="26320">MNMAMRHGVLEIRLLFRRKTTAFAASVLPIGLCVLTWFTVRNRAPESWGSLVSDRFVMLMLLSVFMTSMTVYTARRQSLVLKRLRTSELTDAGVITAITMPVVTMGVAQVLVYVVFCLVVGAPMPAHPWLLLLGLASGLLTTVAAGMAIAAVSRSVEATPVTAFPVIVATLAGLFMQDAPDAAVVASGVMLPLIGPADLVAKGWSGYDAGATLTSMPPPLLGLASTLLWAAVFAAVIARFFRWEPRA</sequence>
<dbReference type="GO" id="GO:0140359">
    <property type="term" value="F:ABC-type transporter activity"/>
    <property type="evidence" value="ECO:0007669"/>
    <property type="project" value="InterPro"/>
</dbReference>
<evidence type="ECO:0000259" key="6">
    <source>
        <dbReference type="Pfam" id="PF12698"/>
    </source>
</evidence>
<dbReference type="Pfam" id="PF12698">
    <property type="entry name" value="ABC2_membrane_3"/>
    <property type="match status" value="1"/>
</dbReference>
<evidence type="ECO:0000313" key="8">
    <source>
        <dbReference type="Proteomes" id="UP000481360"/>
    </source>
</evidence>
<keyword evidence="8" id="KW-1185">Reference proteome</keyword>
<name>A0A7C9VTC1_9PSEU</name>
<dbReference type="EMBL" id="JAAMPJ010000009">
    <property type="protein sequence ID" value="NGY63313.1"/>
    <property type="molecule type" value="Genomic_DNA"/>
</dbReference>
<evidence type="ECO:0000256" key="2">
    <source>
        <dbReference type="ARBA" id="ARBA00022692"/>
    </source>
</evidence>
<dbReference type="RefSeq" id="WP_166051563.1">
    <property type="nucleotide sequence ID" value="NZ_JAAMPJ010000009.1"/>
</dbReference>
<feature type="transmembrane region" description="Helical" evidence="5">
    <location>
        <begin position="94"/>
        <end position="122"/>
    </location>
</feature>
<gene>
    <name evidence="7" type="ORF">G7043_30765</name>
</gene>
<evidence type="ECO:0000256" key="5">
    <source>
        <dbReference type="SAM" id="Phobius"/>
    </source>
</evidence>
<evidence type="ECO:0000256" key="4">
    <source>
        <dbReference type="ARBA" id="ARBA00023136"/>
    </source>
</evidence>
<keyword evidence="3 5" id="KW-1133">Transmembrane helix</keyword>
<keyword evidence="2 5" id="KW-0812">Transmembrane</keyword>
<evidence type="ECO:0000313" key="7">
    <source>
        <dbReference type="EMBL" id="NGY63313.1"/>
    </source>
</evidence>
<protein>
    <recommendedName>
        <fullName evidence="6">ABC-2 type transporter transmembrane domain-containing protein</fullName>
    </recommendedName>
</protein>
<accession>A0A7C9VTC1</accession>
<feature type="transmembrane region" description="Helical" evidence="5">
    <location>
        <begin position="21"/>
        <end position="40"/>
    </location>
</feature>
<feature type="transmembrane region" description="Helical" evidence="5">
    <location>
        <begin position="128"/>
        <end position="151"/>
    </location>
</feature>
<keyword evidence="4 5" id="KW-0472">Membrane</keyword>
<dbReference type="Proteomes" id="UP000481360">
    <property type="component" value="Unassembled WGS sequence"/>
</dbReference>
<evidence type="ECO:0000256" key="3">
    <source>
        <dbReference type="ARBA" id="ARBA00022989"/>
    </source>
</evidence>
<comment type="caution">
    <text evidence="7">The sequence shown here is derived from an EMBL/GenBank/DDBJ whole genome shotgun (WGS) entry which is preliminary data.</text>
</comment>
<feature type="transmembrane region" description="Helical" evidence="5">
    <location>
        <begin position="158"/>
        <end position="176"/>
    </location>
</feature>
<dbReference type="InterPro" id="IPR013525">
    <property type="entry name" value="ABC2_TM"/>
</dbReference>
<feature type="transmembrane region" description="Helical" evidence="5">
    <location>
        <begin position="220"/>
        <end position="241"/>
    </location>
</feature>
<dbReference type="GO" id="GO:0016020">
    <property type="term" value="C:membrane"/>
    <property type="evidence" value="ECO:0007669"/>
    <property type="project" value="UniProtKB-SubCell"/>
</dbReference>
<organism evidence="7 8">
    <name type="scientific">Lentzea alba</name>
    <dbReference type="NCBI Taxonomy" id="2714351"/>
    <lineage>
        <taxon>Bacteria</taxon>
        <taxon>Bacillati</taxon>
        <taxon>Actinomycetota</taxon>
        <taxon>Actinomycetes</taxon>
        <taxon>Pseudonocardiales</taxon>
        <taxon>Pseudonocardiaceae</taxon>
        <taxon>Lentzea</taxon>
    </lineage>
</organism>
<proteinExistence type="predicted"/>
<dbReference type="AlphaFoldDB" id="A0A7C9VTC1"/>
<feature type="transmembrane region" description="Helical" evidence="5">
    <location>
        <begin position="56"/>
        <end position="74"/>
    </location>
</feature>
<comment type="subcellular location">
    <subcellularLocation>
        <location evidence="1">Membrane</location>
        <topology evidence="1">Multi-pass membrane protein</topology>
    </subcellularLocation>
</comment>
<feature type="domain" description="ABC-2 type transporter transmembrane" evidence="6">
    <location>
        <begin position="56"/>
        <end position="203"/>
    </location>
</feature>